<accession>A0A7N0UL54</accession>
<dbReference type="Gramene" id="Kaladp0072s0095.1.v1.1">
    <property type="protein sequence ID" value="Kaladp0072s0095.1.v1.1.CDS.1"/>
    <property type="gene ID" value="Kaladp0072s0095.v1.1"/>
</dbReference>
<name>A0A7N0UL54_KALFE</name>
<proteinExistence type="predicted"/>
<dbReference type="EnsemblPlants" id="Kaladp0072s0095.1.v1.1">
    <property type="protein sequence ID" value="Kaladp0072s0095.1.v1.1.CDS.1"/>
    <property type="gene ID" value="Kaladp0072s0095.v1.1"/>
</dbReference>
<sequence length="53" mass="6072">MRKPKKLKKTFHTIELGVSNLVLRAGFAGRQLHCKLEATEPILKKKYPTLLLL</sequence>
<keyword evidence="2" id="KW-1185">Reference proteome</keyword>
<reference evidence="1" key="1">
    <citation type="submission" date="2021-01" db="UniProtKB">
        <authorList>
            <consortium name="EnsemblPlants"/>
        </authorList>
    </citation>
    <scope>IDENTIFICATION</scope>
</reference>
<dbReference type="Proteomes" id="UP000594263">
    <property type="component" value="Unplaced"/>
</dbReference>
<evidence type="ECO:0000313" key="2">
    <source>
        <dbReference type="Proteomes" id="UP000594263"/>
    </source>
</evidence>
<organism evidence="1 2">
    <name type="scientific">Kalanchoe fedtschenkoi</name>
    <name type="common">Lavender scallops</name>
    <name type="synonym">South American air plant</name>
    <dbReference type="NCBI Taxonomy" id="63787"/>
    <lineage>
        <taxon>Eukaryota</taxon>
        <taxon>Viridiplantae</taxon>
        <taxon>Streptophyta</taxon>
        <taxon>Embryophyta</taxon>
        <taxon>Tracheophyta</taxon>
        <taxon>Spermatophyta</taxon>
        <taxon>Magnoliopsida</taxon>
        <taxon>eudicotyledons</taxon>
        <taxon>Gunneridae</taxon>
        <taxon>Pentapetalae</taxon>
        <taxon>Saxifragales</taxon>
        <taxon>Crassulaceae</taxon>
        <taxon>Kalanchoe</taxon>
    </lineage>
</organism>
<protein>
    <submittedName>
        <fullName evidence="1">Uncharacterized protein</fullName>
    </submittedName>
</protein>
<dbReference type="AlphaFoldDB" id="A0A7N0UL54"/>
<evidence type="ECO:0000313" key="1">
    <source>
        <dbReference type="EnsemblPlants" id="Kaladp0072s0095.1.v1.1.CDS.1"/>
    </source>
</evidence>